<gene>
    <name evidence="1" type="ORF">HLUCCA11_03920</name>
</gene>
<dbReference type="Proteomes" id="UP000050465">
    <property type="component" value="Unassembled WGS sequence"/>
</dbReference>
<dbReference type="Pfam" id="PF13450">
    <property type="entry name" value="NAD_binding_8"/>
    <property type="match status" value="1"/>
</dbReference>
<proteinExistence type="predicted"/>
<protein>
    <submittedName>
        <fullName evidence="1">Putative NAD/FAD-dependent oxidoreductase</fullName>
    </submittedName>
</protein>
<accession>A0A0P7Z076</accession>
<dbReference type="Gene3D" id="3.90.660.10">
    <property type="match status" value="1"/>
</dbReference>
<dbReference type="PANTHER" id="PTHR16128">
    <property type="entry name" value="FAD/NAD(P)-BINDING OXIDOREDUCTASE FAMILY PROTEIN"/>
    <property type="match status" value="1"/>
</dbReference>
<organism evidence="1 2">
    <name type="scientific">Phormidesmis priestleyi Ana</name>
    <dbReference type="NCBI Taxonomy" id="1666911"/>
    <lineage>
        <taxon>Bacteria</taxon>
        <taxon>Bacillati</taxon>
        <taxon>Cyanobacteriota</taxon>
        <taxon>Cyanophyceae</taxon>
        <taxon>Leptolyngbyales</taxon>
        <taxon>Leptolyngbyaceae</taxon>
        <taxon>Phormidesmis</taxon>
    </lineage>
</organism>
<dbReference type="InterPro" id="IPR036188">
    <property type="entry name" value="FAD/NAD-bd_sf"/>
</dbReference>
<dbReference type="STRING" id="1666911.HLUCCA11_03920"/>
<dbReference type="SUPFAM" id="SSF51905">
    <property type="entry name" value="FAD/NAD(P)-binding domain"/>
    <property type="match status" value="1"/>
</dbReference>
<dbReference type="AlphaFoldDB" id="A0A0P7Z076"/>
<dbReference type="Gene3D" id="3.50.50.60">
    <property type="entry name" value="FAD/NAD(P)-binding domain"/>
    <property type="match status" value="1"/>
</dbReference>
<name>A0A0P7Z076_9CYAN</name>
<dbReference type="EMBL" id="LJZR01000003">
    <property type="protein sequence ID" value="KPQ37077.1"/>
    <property type="molecule type" value="Genomic_DNA"/>
</dbReference>
<sequence length="405" mass="44503">MWDVAIIGAGLSGIACARQLTAAGHSVVILDKSRGIGGRMATRRVSNEVRVDHGLRYWQPQSQELKALTDELLSHDIIEPWRVSAYEIRQRRVITPIDPGDSPRYVARAGMSAIAKFLLQDFTPEQNLLTNHRAVRLQDQETHWQIECEGKKMVNAKRCAIAIPAPQAVDLISTISTCLTAEDPGSENSDSDNLDSNNLDLERKNVLQTAIARLKAVTYFPRITVIAGYHNRYSNSMGQLDPNGWMVSDRVGTSTNWIGLDSSKRKPVGNVSTTTSSTHSTESSADPVIVIHSKASFAQQYLETSDLQPAAAVLLRANARKFAPWIAQPAWMQVHRWRYAQVNTPYAESTLAINDSLLCGGDWCVPSSDVNAAIPQNSMLQNIDYAYQSGIAMAMALEASCVPAV</sequence>
<reference evidence="1 2" key="1">
    <citation type="submission" date="2015-09" db="EMBL/GenBank/DDBJ databases">
        <title>Identification and resolution of microdiversity through metagenomic sequencing of parallel consortia.</title>
        <authorList>
            <person name="Nelson W.C."/>
            <person name="Romine M.F."/>
            <person name="Lindemann S.R."/>
        </authorList>
    </citation>
    <scope>NUCLEOTIDE SEQUENCE [LARGE SCALE GENOMIC DNA]</scope>
    <source>
        <strain evidence="1">Ana</strain>
    </source>
</reference>
<evidence type="ECO:0000313" key="2">
    <source>
        <dbReference type="Proteomes" id="UP000050465"/>
    </source>
</evidence>
<dbReference type="PANTHER" id="PTHR16128:SF5">
    <property type="entry name" value="FAD_NAD(P)-BINDING OXIDOREDUCTASE FAMILY PROTEIN"/>
    <property type="match status" value="1"/>
</dbReference>
<evidence type="ECO:0000313" key="1">
    <source>
        <dbReference type="EMBL" id="KPQ37077.1"/>
    </source>
</evidence>
<comment type="caution">
    <text evidence="1">The sequence shown here is derived from an EMBL/GenBank/DDBJ whole genome shotgun (WGS) entry which is preliminary data.</text>
</comment>